<evidence type="ECO:0000313" key="5">
    <source>
        <dbReference type="EMBL" id="KNE70362.1"/>
    </source>
</evidence>
<feature type="compositionally biased region" description="Basic and acidic residues" evidence="3">
    <location>
        <begin position="28"/>
        <end position="39"/>
    </location>
</feature>
<dbReference type="eggNOG" id="KOG4036">
    <property type="taxonomic scope" value="Eukaryota"/>
</dbReference>
<dbReference type="OrthoDB" id="75720at2759"/>
<dbReference type="InterPro" id="IPR039845">
    <property type="entry name" value="FAM192A"/>
</dbReference>
<feature type="compositionally biased region" description="Basic and acidic residues" evidence="3">
    <location>
        <begin position="52"/>
        <end position="73"/>
    </location>
</feature>
<feature type="region of interest" description="Disordered" evidence="3">
    <location>
        <begin position="24"/>
        <end position="73"/>
    </location>
</feature>
<dbReference type="Pfam" id="PF10187">
    <property type="entry name" value="FAM192A_Fyv6_N"/>
    <property type="match status" value="1"/>
</dbReference>
<organism evidence="5 6">
    <name type="scientific">Allomyces macrogynus (strain ATCC 38327)</name>
    <name type="common">Allomyces javanicus var. macrogynus</name>
    <dbReference type="NCBI Taxonomy" id="578462"/>
    <lineage>
        <taxon>Eukaryota</taxon>
        <taxon>Fungi</taxon>
        <taxon>Fungi incertae sedis</taxon>
        <taxon>Blastocladiomycota</taxon>
        <taxon>Blastocladiomycetes</taxon>
        <taxon>Blastocladiales</taxon>
        <taxon>Blastocladiaceae</taxon>
        <taxon>Allomyces</taxon>
    </lineage>
</organism>
<dbReference type="STRING" id="578462.A0A0L0T6J0"/>
<evidence type="ECO:0000256" key="3">
    <source>
        <dbReference type="SAM" id="MobiDB-lite"/>
    </source>
</evidence>
<accession>A0A0L0T6J0</accession>
<dbReference type="GO" id="GO:0005634">
    <property type="term" value="C:nucleus"/>
    <property type="evidence" value="ECO:0007669"/>
    <property type="project" value="UniProtKB-SubCell"/>
</dbReference>
<evidence type="ECO:0000259" key="4">
    <source>
        <dbReference type="Pfam" id="PF10187"/>
    </source>
</evidence>
<evidence type="ECO:0000256" key="2">
    <source>
        <dbReference type="ARBA" id="ARBA00023242"/>
    </source>
</evidence>
<dbReference type="AlphaFoldDB" id="A0A0L0T6J0"/>
<feature type="region of interest" description="Disordered" evidence="3">
    <location>
        <begin position="187"/>
        <end position="264"/>
    </location>
</feature>
<dbReference type="PANTHER" id="PTHR13495:SF0">
    <property type="entry name" value="PSME3-INTERACTING PROTEIN"/>
    <property type="match status" value="1"/>
</dbReference>
<keyword evidence="6" id="KW-1185">Reference proteome</keyword>
<dbReference type="VEuPathDB" id="FungiDB:AMAG_14502"/>
<feature type="compositionally biased region" description="Low complexity" evidence="3">
    <location>
        <begin position="196"/>
        <end position="211"/>
    </location>
</feature>
<reference evidence="5 6" key="1">
    <citation type="submission" date="2009-11" db="EMBL/GenBank/DDBJ databases">
        <title>Annotation of Allomyces macrogynus ATCC 38327.</title>
        <authorList>
            <consortium name="The Broad Institute Genome Sequencing Platform"/>
            <person name="Russ C."/>
            <person name="Cuomo C."/>
            <person name="Burger G."/>
            <person name="Gray M.W."/>
            <person name="Holland P.W.H."/>
            <person name="King N."/>
            <person name="Lang F.B.F."/>
            <person name="Roger A.J."/>
            <person name="Ruiz-Trillo I."/>
            <person name="Young S.K."/>
            <person name="Zeng Q."/>
            <person name="Gargeya S."/>
            <person name="Fitzgerald M."/>
            <person name="Haas B."/>
            <person name="Abouelleil A."/>
            <person name="Alvarado L."/>
            <person name="Arachchi H.M."/>
            <person name="Berlin A."/>
            <person name="Chapman S.B."/>
            <person name="Gearin G."/>
            <person name="Goldberg J."/>
            <person name="Griggs A."/>
            <person name="Gujja S."/>
            <person name="Hansen M."/>
            <person name="Heiman D."/>
            <person name="Howarth C."/>
            <person name="Larimer J."/>
            <person name="Lui A."/>
            <person name="MacDonald P.J.P."/>
            <person name="McCowen C."/>
            <person name="Montmayeur A."/>
            <person name="Murphy C."/>
            <person name="Neiman D."/>
            <person name="Pearson M."/>
            <person name="Priest M."/>
            <person name="Roberts A."/>
            <person name="Saif S."/>
            <person name="Shea T."/>
            <person name="Sisk P."/>
            <person name="Stolte C."/>
            <person name="Sykes S."/>
            <person name="Wortman J."/>
            <person name="Nusbaum C."/>
            <person name="Birren B."/>
        </authorList>
    </citation>
    <scope>NUCLEOTIDE SEQUENCE [LARGE SCALE GENOMIC DNA]</scope>
    <source>
        <strain evidence="5 6">ATCC 38327</strain>
    </source>
</reference>
<feature type="compositionally biased region" description="Pro residues" evidence="3">
    <location>
        <begin position="237"/>
        <end position="248"/>
    </location>
</feature>
<protein>
    <recommendedName>
        <fullName evidence="4">FAM192A/Fyv6 N-terminal domain-containing protein</fullName>
    </recommendedName>
</protein>
<dbReference type="Proteomes" id="UP000054350">
    <property type="component" value="Unassembled WGS sequence"/>
</dbReference>
<comment type="subcellular location">
    <subcellularLocation>
        <location evidence="1">Nucleus</location>
    </subcellularLocation>
</comment>
<feature type="domain" description="FAM192A/Fyv6 N-terminal" evidence="4">
    <location>
        <begin position="21"/>
        <end position="118"/>
    </location>
</feature>
<evidence type="ECO:0000256" key="1">
    <source>
        <dbReference type="ARBA" id="ARBA00004123"/>
    </source>
</evidence>
<dbReference type="PANTHER" id="PTHR13495">
    <property type="entry name" value="NEFA-INTERACTING NUCLEAR PROTEIN NIP30"/>
    <property type="match status" value="1"/>
</dbReference>
<dbReference type="InterPro" id="IPR019331">
    <property type="entry name" value="FAM192A/Fyv6_N"/>
</dbReference>
<sequence>MQAERDPFGRPLDGPVLGKAFVSESELEAARREREDAYRRAGKSPPPEDDGDTRPLAERLAEQKRKKDEEYEEQMRLANQVHVLDDDEVEFLHDVQAAARFAEDEIRFQEQRELARFHALRDADTDATGPSSRAVVDPNVLLNEARAIMPGGRVVEKSVEVVVPPPPRRAAKTDVQRAILAAGIIVPGRKRKATGSESVASASDAADAVAEPDTKRARTDELPRSRTAGGTAVSGPSAPPVPPKPPAKPKALLAQYDSDEDEED</sequence>
<reference evidence="6" key="2">
    <citation type="submission" date="2009-11" db="EMBL/GenBank/DDBJ databases">
        <title>The Genome Sequence of Allomyces macrogynus strain ATCC 38327.</title>
        <authorList>
            <consortium name="The Broad Institute Genome Sequencing Platform"/>
            <person name="Russ C."/>
            <person name="Cuomo C."/>
            <person name="Shea T."/>
            <person name="Young S.K."/>
            <person name="Zeng Q."/>
            <person name="Koehrsen M."/>
            <person name="Haas B."/>
            <person name="Borodovsky M."/>
            <person name="Guigo R."/>
            <person name="Alvarado L."/>
            <person name="Berlin A."/>
            <person name="Borenstein D."/>
            <person name="Chen Z."/>
            <person name="Engels R."/>
            <person name="Freedman E."/>
            <person name="Gellesch M."/>
            <person name="Goldberg J."/>
            <person name="Griggs A."/>
            <person name="Gujja S."/>
            <person name="Heiman D."/>
            <person name="Hepburn T."/>
            <person name="Howarth C."/>
            <person name="Jen D."/>
            <person name="Larson L."/>
            <person name="Lewis B."/>
            <person name="Mehta T."/>
            <person name="Park D."/>
            <person name="Pearson M."/>
            <person name="Roberts A."/>
            <person name="Saif S."/>
            <person name="Shenoy N."/>
            <person name="Sisk P."/>
            <person name="Stolte C."/>
            <person name="Sykes S."/>
            <person name="Walk T."/>
            <person name="White J."/>
            <person name="Yandava C."/>
            <person name="Burger G."/>
            <person name="Gray M.W."/>
            <person name="Holland P.W.H."/>
            <person name="King N."/>
            <person name="Lang F.B.F."/>
            <person name="Roger A.J."/>
            <person name="Ruiz-Trillo I."/>
            <person name="Lander E."/>
            <person name="Nusbaum C."/>
        </authorList>
    </citation>
    <scope>NUCLEOTIDE SEQUENCE [LARGE SCALE GENOMIC DNA]</scope>
    <source>
        <strain evidence="6">ATCC 38327</strain>
    </source>
</reference>
<gene>
    <name evidence="5" type="ORF">AMAG_14502</name>
</gene>
<evidence type="ECO:0000313" key="6">
    <source>
        <dbReference type="Proteomes" id="UP000054350"/>
    </source>
</evidence>
<dbReference type="OMA" id="QEYDWIG"/>
<keyword evidence="2" id="KW-0539">Nucleus</keyword>
<feature type="compositionally biased region" description="Basic and acidic residues" evidence="3">
    <location>
        <begin position="212"/>
        <end position="224"/>
    </location>
</feature>
<dbReference type="EMBL" id="GG745365">
    <property type="protein sequence ID" value="KNE70362.1"/>
    <property type="molecule type" value="Genomic_DNA"/>
</dbReference>
<name>A0A0L0T6J0_ALLM3</name>
<proteinExistence type="predicted"/>